<dbReference type="GO" id="GO:0097589">
    <property type="term" value="C:archaeal-type flagellum"/>
    <property type="evidence" value="ECO:0007669"/>
    <property type="project" value="UniProtKB-SubCell"/>
</dbReference>
<dbReference type="PANTHER" id="PTHR35903:SF1">
    <property type="entry name" value="FLAGELLIN B1"/>
    <property type="match status" value="1"/>
</dbReference>
<keyword evidence="6" id="KW-0966">Cell projection</keyword>
<sequence length="201" mass="21380">MFEDNENRGQVGIGTLIVFIAMVLVAAIAAGVLINTAGMLQTQAEATGEESTDQVSDRLDVVSVSGTVDDPDDPTQIHNLSFVVATAPGSDPVDLNRTTAQFIGNSGEQMVNLSADGVNITNIQGVSEENENNVLTESSDRAEVVFELDSDSPNENDGMGYEALNESERLTVILTTDAGASTEQEIRVPSTFIEDKESVRL</sequence>
<evidence type="ECO:0000256" key="5">
    <source>
        <dbReference type="SAM" id="Phobius"/>
    </source>
</evidence>
<keyword evidence="6" id="KW-0969">Cilium</keyword>
<dbReference type="InterPro" id="IPR002774">
    <property type="entry name" value="Flagellin_arc-type"/>
</dbReference>
<dbReference type="GO" id="GO:0097588">
    <property type="term" value="P:archaeal or bacterial-type flagellum-dependent cell motility"/>
    <property type="evidence" value="ECO:0007669"/>
    <property type="project" value="InterPro"/>
</dbReference>
<keyword evidence="6" id="KW-0282">Flagellum</keyword>
<comment type="subcellular location">
    <subcellularLocation>
        <location evidence="1 4">Archaeal flagellum</location>
    </subcellularLocation>
</comment>
<dbReference type="PANTHER" id="PTHR35903">
    <property type="entry name" value="FLAGELLIN B1"/>
    <property type="match status" value="1"/>
</dbReference>
<organism evidence="6 7">
    <name type="scientific">Natrarchaeobius chitinivorans</name>
    <dbReference type="NCBI Taxonomy" id="1679083"/>
    <lineage>
        <taxon>Archaea</taxon>
        <taxon>Methanobacteriati</taxon>
        <taxon>Methanobacteriota</taxon>
        <taxon>Stenosarchaea group</taxon>
        <taxon>Halobacteria</taxon>
        <taxon>Halobacteriales</taxon>
        <taxon>Natrialbaceae</taxon>
        <taxon>Natrarchaeobius</taxon>
    </lineage>
</organism>
<dbReference type="InterPro" id="IPR013373">
    <property type="entry name" value="Flagellin/pilin_N_arc"/>
</dbReference>
<dbReference type="Proteomes" id="UP000282323">
    <property type="component" value="Unassembled WGS sequence"/>
</dbReference>
<dbReference type="OrthoDB" id="102632at2157"/>
<evidence type="ECO:0000256" key="2">
    <source>
        <dbReference type="ARBA" id="ARBA00010256"/>
    </source>
</evidence>
<evidence type="ECO:0000256" key="4">
    <source>
        <dbReference type="RuleBase" id="RU361282"/>
    </source>
</evidence>
<dbReference type="AlphaFoldDB" id="A0A3N6MB24"/>
<keyword evidence="5" id="KW-0812">Transmembrane</keyword>
<comment type="caution">
    <text evidence="6">The sequence shown here is derived from an EMBL/GenBank/DDBJ whole genome shotgun (WGS) entry which is preliminary data.</text>
</comment>
<feature type="transmembrane region" description="Helical" evidence="5">
    <location>
        <begin position="12"/>
        <end position="34"/>
    </location>
</feature>
<protein>
    <recommendedName>
        <fullName evidence="4">Flagellin</fullName>
    </recommendedName>
</protein>
<dbReference type="NCBIfam" id="TIGR02537">
    <property type="entry name" value="arch_flag_Nterm"/>
    <property type="match status" value="1"/>
</dbReference>
<dbReference type="GO" id="GO:0005198">
    <property type="term" value="F:structural molecule activity"/>
    <property type="evidence" value="ECO:0007669"/>
    <property type="project" value="InterPro"/>
</dbReference>
<reference evidence="6 7" key="1">
    <citation type="submission" date="2018-10" db="EMBL/GenBank/DDBJ databases">
        <title>Natrarchaeobius chitinivorans gen. nov., sp. nov., and Natrarchaeobius haloalkaliphilus sp. nov., alkaliphilic, chitin-utilizing haloarchaea from hypersaline alkaline lakes.</title>
        <authorList>
            <person name="Sorokin D.Y."/>
            <person name="Elcheninov A.G."/>
            <person name="Kostrikina N.A."/>
            <person name="Bale N.J."/>
            <person name="Sinninghe Damste J.S."/>
            <person name="Khijniak T.V."/>
            <person name="Kublanov I.V."/>
            <person name="Toshchakov S.V."/>
        </authorList>
    </citation>
    <scope>NUCLEOTIDE SEQUENCE [LARGE SCALE GENOMIC DNA]</scope>
    <source>
        <strain evidence="6 7">AArcht4T</strain>
    </source>
</reference>
<name>A0A3N6MB24_NATCH</name>
<evidence type="ECO:0000256" key="1">
    <source>
        <dbReference type="ARBA" id="ARBA00004618"/>
    </source>
</evidence>
<keyword evidence="3 4" id="KW-0974">Archaeal flagellum</keyword>
<comment type="similarity">
    <text evidence="2 4">Belongs to the archaeal flagellin family.</text>
</comment>
<keyword evidence="7" id="KW-1185">Reference proteome</keyword>
<dbReference type="Pfam" id="PF01917">
    <property type="entry name" value="Flagellin_arch-type"/>
    <property type="match status" value="1"/>
</dbReference>
<evidence type="ECO:0000313" key="6">
    <source>
        <dbReference type="EMBL" id="RQG93600.1"/>
    </source>
</evidence>
<evidence type="ECO:0000313" key="7">
    <source>
        <dbReference type="Proteomes" id="UP000282323"/>
    </source>
</evidence>
<keyword evidence="5" id="KW-1133">Transmembrane helix</keyword>
<proteinExistence type="inferred from homology"/>
<accession>A0A3N6MB24</accession>
<gene>
    <name evidence="6" type="ORF">EA473_14840</name>
</gene>
<dbReference type="RefSeq" id="WP_124196377.1">
    <property type="nucleotide sequence ID" value="NZ_REGA01000013.1"/>
</dbReference>
<dbReference type="EMBL" id="REGA01000013">
    <property type="protein sequence ID" value="RQG93600.1"/>
    <property type="molecule type" value="Genomic_DNA"/>
</dbReference>
<comment type="function">
    <text evidence="4">Flagellin is the subunit protein which polymerizes to form the filaments of archaeal flagella.</text>
</comment>
<evidence type="ECO:0000256" key="3">
    <source>
        <dbReference type="ARBA" id="ARBA00022440"/>
    </source>
</evidence>
<keyword evidence="5" id="KW-0472">Membrane</keyword>